<reference evidence="3" key="1">
    <citation type="journal article" date="2020" name="ISME J.">
        <title>Gammaproteobacteria mediating utilization of methyl-, sulfur- and petroleum organic compounds in deep ocean hydrothermal plumes.</title>
        <authorList>
            <person name="Zhou Z."/>
            <person name="Liu Y."/>
            <person name="Pan J."/>
            <person name="Cron B.R."/>
            <person name="Toner B.M."/>
            <person name="Anantharaman K."/>
            <person name="Breier J.A."/>
            <person name="Dick G.J."/>
            <person name="Li M."/>
        </authorList>
    </citation>
    <scope>NUCLEOTIDE SEQUENCE</scope>
    <source>
        <strain evidence="3">SZUA-1515</strain>
    </source>
</reference>
<dbReference type="GO" id="GO:0050661">
    <property type="term" value="F:NADP binding"/>
    <property type="evidence" value="ECO:0007669"/>
    <property type="project" value="InterPro"/>
</dbReference>
<dbReference type="Gene3D" id="3.40.50.720">
    <property type="entry name" value="NAD(P)-binding Rossmann-like Domain"/>
    <property type="match status" value="1"/>
</dbReference>
<dbReference type="InterPro" id="IPR036291">
    <property type="entry name" value="NAD(P)-bd_dom_sf"/>
</dbReference>
<dbReference type="GO" id="GO:0005886">
    <property type="term" value="C:plasma membrane"/>
    <property type="evidence" value="ECO:0007669"/>
    <property type="project" value="TreeGrafter"/>
</dbReference>
<proteinExistence type="predicted"/>
<dbReference type="GO" id="GO:0008823">
    <property type="term" value="F:cupric reductase (NADH) activity"/>
    <property type="evidence" value="ECO:0007669"/>
    <property type="project" value="TreeGrafter"/>
</dbReference>
<dbReference type="SUPFAM" id="SSF51735">
    <property type="entry name" value="NAD(P)-binding Rossmann-fold domains"/>
    <property type="match status" value="1"/>
</dbReference>
<dbReference type="GO" id="GO:0052851">
    <property type="term" value="F:ferric-chelate reductase (NADPH) activity"/>
    <property type="evidence" value="ECO:0007669"/>
    <property type="project" value="TreeGrafter"/>
</dbReference>
<dbReference type="InterPro" id="IPR010185">
    <property type="entry name" value="NpdG"/>
</dbReference>
<dbReference type="GO" id="GO:0006740">
    <property type="term" value="P:NADPH regeneration"/>
    <property type="evidence" value="ECO:0007669"/>
    <property type="project" value="InterPro"/>
</dbReference>
<dbReference type="GO" id="GO:0015677">
    <property type="term" value="P:copper ion import"/>
    <property type="evidence" value="ECO:0007669"/>
    <property type="project" value="TreeGrafter"/>
</dbReference>
<dbReference type="AlphaFoldDB" id="A0A832ZZR5"/>
<evidence type="ECO:0000313" key="3">
    <source>
        <dbReference type="EMBL" id="HIQ30361.1"/>
    </source>
</evidence>
<evidence type="ECO:0000256" key="1">
    <source>
        <dbReference type="ARBA" id="ARBA00023002"/>
    </source>
</evidence>
<accession>A0A832ZZR5</accession>
<dbReference type="EMBL" id="DQVM01000141">
    <property type="protein sequence ID" value="HIQ30361.1"/>
    <property type="molecule type" value="Genomic_DNA"/>
</dbReference>
<keyword evidence="1" id="KW-0560">Oxidoreductase</keyword>
<sequence>MKRVAVVGGTGDLGFGLALRLAKAGYSVVIGSRVAEKAVKAAGEARRMLGGGVDTAGEENCRAVAGAEVVILSIPFQGVEGIVKSVKESLRTGSVVVSCIVPFNTHVEGFSSAAEYVSSLLRGKDVNVVAAYHTVSAEKLRDVAKPVGCDAIILGDDEEAKRTVAELTYGIEGLRPVDGGPLKNASIVENITALLISINKKYKIKDAGIRVTGLEDDEVRRRWME</sequence>
<dbReference type="GO" id="GO:0016651">
    <property type="term" value="F:oxidoreductase activity, acting on NAD(P)H"/>
    <property type="evidence" value="ECO:0007669"/>
    <property type="project" value="InterPro"/>
</dbReference>
<dbReference type="NCBIfam" id="TIGR01915">
    <property type="entry name" value="npdG"/>
    <property type="match status" value="1"/>
</dbReference>
<evidence type="ECO:0000259" key="2">
    <source>
        <dbReference type="Pfam" id="PF03807"/>
    </source>
</evidence>
<evidence type="ECO:0000313" key="4">
    <source>
        <dbReference type="Proteomes" id="UP000608579"/>
    </source>
</evidence>
<gene>
    <name evidence="3" type="primary">npdG</name>
    <name evidence="3" type="ORF">EYH45_07345</name>
</gene>
<comment type="caution">
    <text evidence="3">The sequence shown here is derived from an EMBL/GenBank/DDBJ whole genome shotgun (WGS) entry which is preliminary data.</text>
</comment>
<dbReference type="PANTHER" id="PTHR14239:SF0">
    <property type="entry name" value="F420-DEPENDENT NADP REDUCTASE"/>
    <property type="match status" value="1"/>
</dbReference>
<feature type="domain" description="Pyrroline-5-carboxylate reductase catalytic N-terminal" evidence="2">
    <location>
        <begin position="3"/>
        <end position="101"/>
    </location>
</feature>
<dbReference type="GO" id="GO:0070967">
    <property type="term" value="F:coenzyme F420 binding"/>
    <property type="evidence" value="ECO:0007669"/>
    <property type="project" value="InterPro"/>
</dbReference>
<dbReference type="PANTHER" id="PTHR14239">
    <property type="entry name" value="DUDULIN-RELATED"/>
    <property type="match status" value="1"/>
</dbReference>
<dbReference type="Proteomes" id="UP000608579">
    <property type="component" value="Unassembled WGS sequence"/>
</dbReference>
<name>A0A832ZZR5_CALS0</name>
<dbReference type="Pfam" id="PF03807">
    <property type="entry name" value="F420_oxidored"/>
    <property type="match status" value="1"/>
</dbReference>
<protein>
    <submittedName>
        <fullName evidence="3">NADPH-dependent F420 reductase</fullName>
    </submittedName>
</protein>
<dbReference type="InterPro" id="IPR028939">
    <property type="entry name" value="P5C_Rdtase_cat_N"/>
</dbReference>
<dbReference type="InterPro" id="IPR051267">
    <property type="entry name" value="STEAP_metalloreductase"/>
</dbReference>
<organism evidence="3 4">
    <name type="scientific">Caldiarchaeum subterraneum</name>
    <dbReference type="NCBI Taxonomy" id="311458"/>
    <lineage>
        <taxon>Archaea</taxon>
        <taxon>Nitrososphaerota</taxon>
        <taxon>Candidatus Caldarchaeales</taxon>
        <taxon>Candidatus Caldarchaeaceae</taxon>
        <taxon>Candidatus Caldarchaeum</taxon>
    </lineage>
</organism>